<dbReference type="AlphaFoldDB" id="A0A6N2VM99"/>
<protein>
    <submittedName>
        <fullName evidence="2">Uncharacterized protein</fullName>
    </submittedName>
</protein>
<keyword evidence="1" id="KW-0812">Transmembrane</keyword>
<sequence>MSKKEFIRFTLVLLTIGAIMTTIFMSIRNNQQNIVNAVVSSMEKIMGVECKETPVPEVSVAEDEMMAIDIED</sequence>
<feature type="transmembrane region" description="Helical" evidence="1">
    <location>
        <begin position="6"/>
        <end position="27"/>
    </location>
</feature>
<proteinExistence type="predicted"/>
<dbReference type="EMBL" id="CACRTG010000028">
    <property type="protein sequence ID" value="VYT28146.1"/>
    <property type="molecule type" value="Genomic_DNA"/>
</dbReference>
<reference evidence="2" key="1">
    <citation type="submission" date="2019-11" db="EMBL/GenBank/DDBJ databases">
        <authorList>
            <person name="Feng L."/>
        </authorList>
    </citation>
    <scope>NUCLEOTIDE SEQUENCE</scope>
    <source>
        <strain evidence="2">CnexileLFYP112</strain>
    </source>
</reference>
<evidence type="ECO:0000313" key="2">
    <source>
        <dbReference type="EMBL" id="VYT28146.1"/>
    </source>
</evidence>
<name>A0A6N2VM99_9FIRM</name>
<keyword evidence="1" id="KW-1133">Transmembrane helix</keyword>
<gene>
    <name evidence="2" type="ORF">CNLFYP112_02631</name>
</gene>
<evidence type="ECO:0000256" key="1">
    <source>
        <dbReference type="SAM" id="Phobius"/>
    </source>
</evidence>
<organism evidence="2">
    <name type="scientific">[Clostridium] nexile</name>
    <dbReference type="NCBI Taxonomy" id="29361"/>
    <lineage>
        <taxon>Bacteria</taxon>
        <taxon>Bacillati</taxon>
        <taxon>Bacillota</taxon>
        <taxon>Clostridia</taxon>
        <taxon>Lachnospirales</taxon>
        <taxon>Lachnospiraceae</taxon>
        <taxon>Tyzzerella</taxon>
    </lineage>
</organism>
<keyword evidence="1" id="KW-0472">Membrane</keyword>
<accession>A0A6N2VM99</accession>